<reference evidence="2 3" key="1">
    <citation type="journal article" date="2021" name="Nat. Commun.">
        <title>Genetic determinants of endophytism in the Arabidopsis root mycobiome.</title>
        <authorList>
            <person name="Mesny F."/>
            <person name="Miyauchi S."/>
            <person name="Thiergart T."/>
            <person name="Pickel B."/>
            <person name="Atanasova L."/>
            <person name="Karlsson M."/>
            <person name="Huettel B."/>
            <person name="Barry K.W."/>
            <person name="Haridas S."/>
            <person name="Chen C."/>
            <person name="Bauer D."/>
            <person name="Andreopoulos W."/>
            <person name="Pangilinan J."/>
            <person name="LaButti K."/>
            <person name="Riley R."/>
            <person name="Lipzen A."/>
            <person name="Clum A."/>
            <person name="Drula E."/>
            <person name="Henrissat B."/>
            <person name="Kohler A."/>
            <person name="Grigoriev I.V."/>
            <person name="Martin F.M."/>
            <person name="Hacquard S."/>
        </authorList>
    </citation>
    <scope>NUCLEOTIDE SEQUENCE [LARGE SCALE GENOMIC DNA]</scope>
    <source>
        <strain evidence="2 3">MPI-SDFR-AT-0080</strain>
    </source>
</reference>
<feature type="compositionally biased region" description="Basic and acidic residues" evidence="1">
    <location>
        <begin position="140"/>
        <end position="156"/>
    </location>
</feature>
<feature type="region of interest" description="Disordered" evidence="1">
    <location>
        <begin position="64"/>
        <end position="159"/>
    </location>
</feature>
<protein>
    <submittedName>
        <fullName evidence="2">Uncharacterized protein</fullName>
    </submittedName>
</protein>
<feature type="compositionally biased region" description="Basic and acidic residues" evidence="1">
    <location>
        <begin position="106"/>
        <end position="118"/>
    </location>
</feature>
<keyword evidence="3" id="KW-1185">Reference proteome</keyword>
<evidence type="ECO:0000313" key="3">
    <source>
        <dbReference type="Proteomes" id="UP000774617"/>
    </source>
</evidence>
<evidence type="ECO:0000256" key="1">
    <source>
        <dbReference type="SAM" id="MobiDB-lite"/>
    </source>
</evidence>
<feature type="region of interest" description="Disordered" evidence="1">
    <location>
        <begin position="222"/>
        <end position="244"/>
    </location>
</feature>
<comment type="caution">
    <text evidence="2">The sequence shown here is derived from an EMBL/GenBank/DDBJ whole genome shotgun (WGS) entry which is preliminary data.</text>
</comment>
<accession>A0ABQ8G628</accession>
<dbReference type="EMBL" id="JAGTJR010000018">
    <property type="protein sequence ID" value="KAH7045935.1"/>
    <property type="molecule type" value="Genomic_DNA"/>
</dbReference>
<sequence>MLTTTFTSSRRDIPFDVDPVSYTRIMHAHTRAQLAAATSPPAVSASPSAQLTMPVAAAKVTSPNSIPAVAPPEVSDSPIASKETTIVKEPSPKSGTSSMSSGYSGGEEKSPVDFDAGKLHIPAKVRSSPAGSAGGLVSGDARREHGEVREARRRSDGGLVGTVYGGEWESKESGMTAILERGGEGGEEKERRGSADSTRHASTRLRVSDEEGDVGEKWVVYDGSGDYDKEGDGALSLKRSRRIA</sequence>
<proteinExistence type="predicted"/>
<feature type="region of interest" description="Disordered" evidence="1">
    <location>
        <begin position="180"/>
        <end position="209"/>
    </location>
</feature>
<feature type="compositionally biased region" description="Low complexity" evidence="1">
    <location>
        <begin position="92"/>
        <end position="102"/>
    </location>
</feature>
<evidence type="ECO:0000313" key="2">
    <source>
        <dbReference type="EMBL" id="KAH7045935.1"/>
    </source>
</evidence>
<dbReference type="Proteomes" id="UP000774617">
    <property type="component" value="Unassembled WGS sequence"/>
</dbReference>
<organism evidence="2 3">
    <name type="scientific">Macrophomina phaseolina</name>
    <dbReference type="NCBI Taxonomy" id="35725"/>
    <lineage>
        <taxon>Eukaryota</taxon>
        <taxon>Fungi</taxon>
        <taxon>Dikarya</taxon>
        <taxon>Ascomycota</taxon>
        <taxon>Pezizomycotina</taxon>
        <taxon>Dothideomycetes</taxon>
        <taxon>Dothideomycetes incertae sedis</taxon>
        <taxon>Botryosphaeriales</taxon>
        <taxon>Botryosphaeriaceae</taxon>
        <taxon>Macrophomina</taxon>
    </lineage>
</organism>
<gene>
    <name evidence="2" type="ORF">B0J12DRAFT_729751</name>
</gene>
<name>A0ABQ8G628_9PEZI</name>
<feature type="compositionally biased region" description="Basic and acidic residues" evidence="1">
    <location>
        <begin position="181"/>
        <end position="199"/>
    </location>
</feature>